<feature type="transmembrane region" description="Helical" evidence="14">
    <location>
        <begin position="213"/>
        <end position="236"/>
    </location>
</feature>
<accession>A0A343DRJ1</accession>
<keyword evidence="11 14" id="KW-0472">Membrane</keyword>
<feature type="transmembrane region" description="Helical" evidence="14">
    <location>
        <begin position="172"/>
        <end position="189"/>
    </location>
</feature>
<dbReference type="GO" id="GO:0008137">
    <property type="term" value="F:NADH dehydrogenase (ubiquinone) activity"/>
    <property type="evidence" value="ECO:0007669"/>
    <property type="project" value="UniProtKB-EC"/>
</dbReference>
<proteinExistence type="inferred from homology"/>
<evidence type="ECO:0000313" key="15">
    <source>
        <dbReference type="EMBL" id="ARX96665.1"/>
    </source>
</evidence>
<keyword evidence="10 13" id="KW-0496">Mitochondrion</keyword>
<evidence type="ECO:0000256" key="1">
    <source>
        <dbReference type="ARBA" id="ARBA00003257"/>
    </source>
</evidence>
<dbReference type="AlphaFoldDB" id="A0A343DRJ1"/>
<dbReference type="InterPro" id="IPR018086">
    <property type="entry name" value="NADH_UbQ_OxRdtase_su1_CS"/>
</dbReference>
<feature type="transmembrane region" description="Helical" evidence="14">
    <location>
        <begin position="100"/>
        <end position="122"/>
    </location>
</feature>
<evidence type="ECO:0000256" key="13">
    <source>
        <dbReference type="RuleBase" id="RU000473"/>
    </source>
</evidence>
<name>A0A343DRJ1_9HYME</name>
<dbReference type="InterPro" id="IPR001694">
    <property type="entry name" value="NADH_UbQ_OxRdtase_su1/FPO"/>
</dbReference>
<keyword evidence="9 13" id="KW-0830">Ubiquinone</keyword>
<comment type="similarity">
    <text evidence="3 12">Belongs to the complex I subunit 1 family.</text>
</comment>
<evidence type="ECO:0000256" key="8">
    <source>
        <dbReference type="ARBA" id="ARBA00022989"/>
    </source>
</evidence>
<dbReference type="PANTHER" id="PTHR11432">
    <property type="entry name" value="NADH DEHYDROGENASE SUBUNIT 1"/>
    <property type="match status" value="1"/>
</dbReference>
<dbReference type="GO" id="GO:0009060">
    <property type="term" value="P:aerobic respiration"/>
    <property type="evidence" value="ECO:0007669"/>
    <property type="project" value="TreeGrafter"/>
</dbReference>
<evidence type="ECO:0000256" key="4">
    <source>
        <dbReference type="ARBA" id="ARBA00021009"/>
    </source>
</evidence>
<comment type="function">
    <text evidence="1">Core subunit of the mitochondrial membrane respiratory chain NADH dehydrogenase (Complex I) that is believed to belong to the minimal assembly required for catalysis. Complex I functions in the transfer of electrons from NADH to the respiratory chain. The immediate electron acceptor for the enzyme is believed to be ubiquinone.</text>
</comment>
<dbReference type="EC" id="7.1.1.2" evidence="13"/>
<keyword evidence="7" id="KW-0999">Mitochondrion inner membrane</keyword>
<keyword evidence="12" id="KW-0520">NAD</keyword>
<dbReference type="GO" id="GO:0005743">
    <property type="term" value="C:mitochondrial inner membrane"/>
    <property type="evidence" value="ECO:0007669"/>
    <property type="project" value="UniProtKB-SubCell"/>
</dbReference>
<keyword evidence="5" id="KW-0813">Transport</keyword>
<keyword evidence="6 12" id="KW-0812">Transmembrane</keyword>
<evidence type="ECO:0000256" key="10">
    <source>
        <dbReference type="ARBA" id="ARBA00023128"/>
    </source>
</evidence>
<reference evidence="15" key="1">
    <citation type="journal article" date="2018" name="Mol. Phylogenet. Evol.">
        <title>Gene arrangement and sequence of mitochondrial genomes yield insights into the phylogeny and evolution of bees and sphecid wasps (Hymenoptera: Apoidea).</title>
        <authorList>
            <person name="Zheng B.Y."/>
            <person name="Cao L.J."/>
            <person name="Tang P."/>
            <person name="van Achterberg K."/>
            <person name="Hoffmann A.A."/>
            <person name="Chen H.Y."/>
            <person name="Chen X.X."/>
            <person name="Wei S.J."/>
        </authorList>
    </citation>
    <scope>NUCLEOTIDE SEQUENCE</scope>
</reference>
<dbReference type="PROSITE" id="PS00667">
    <property type="entry name" value="COMPLEX1_ND1_1"/>
    <property type="match status" value="1"/>
</dbReference>
<evidence type="ECO:0000256" key="12">
    <source>
        <dbReference type="RuleBase" id="RU000471"/>
    </source>
</evidence>
<dbReference type="Pfam" id="PF00146">
    <property type="entry name" value="NADHdh"/>
    <property type="match status" value="1"/>
</dbReference>
<evidence type="ECO:0000256" key="6">
    <source>
        <dbReference type="ARBA" id="ARBA00022692"/>
    </source>
</evidence>
<sequence length="307" mass="36731">MMYLLNIIMLILMVLLSVAFLTLLERKILSYIQIRKGPNKIGFKGIIQPFSDALKLLSKEWNFYMLSNNFMLSPLMMLILSMLLWYIYPWMNMSLMYNGLIFFMVILGFNVYPVIMLAWGSSCNYSMLGSLRSVAQMISFEISLFLMLFIFMLLCESFMFLDFMFYQQYLKFFILLYPLYLMFIISMLIELNRTPFDLIEGESELVSGFNVEFYGSFFTMIFLAEYSSILFMGLILELMFFGFIIWSMNFMLIFLIHMLLILWIRGVLPRIRYDKLMMICWKEILIGMLFYLSYIMFLKYFMLMILS</sequence>
<feature type="transmembrane region" description="Helical" evidence="14">
    <location>
        <begin position="243"/>
        <end position="264"/>
    </location>
</feature>
<feature type="transmembrane region" description="Helical" evidence="14">
    <location>
        <begin position="284"/>
        <end position="306"/>
    </location>
</feature>
<evidence type="ECO:0000256" key="5">
    <source>
        <dbReference type="ARBA" id="ARBA00022448"/>
    </source>
</evidence>
<dbReference type="PANTHER" id="PTHR11432:SF3">
    <property type="entry name" value="NADH-UBIQUINONE OXIDOREDUCTASE CHAIN 1"/>
    <property type="match status" value="1"/>
</dbReference>
<evidence type="ECO:0000256" key="2">
    <source>
        <dbReference type="ARBA" id="ARBA00004448"/>
    </source>
</evidence>
<evidence type="ECO:0000256" key="9">
    <source>
        <dbReference type="ARBA" id="ARBA00023075"/>
    </source>
</evidence>
<feature type="transmembrane region" description="Helical" evidence="14">
    <location>
        <begin position="142"/>
        <end position="165"/>
    </location>
</feature>
<evidence type="ECO:0000256" key="11">
    <source>
        <dbReference type="ARBA" id="ARBA00023136"/>
    </source>
</evidence>
<comment type="subcellular location">
    <subcellularLocation>
        <location evidence="2 12">Mitochondrion inner membrane</location>
        <topology evidence="2 12">Multi-pass membrane protein</topology>
    </subcellularLocation>
</comment>
<gene>
    <name evidence="15" type="primary">nad1</name>
</gene>
<dbReference type="EMBL" id="KX494108">
    <property type="protein sequence ID" value="ARX96665.1"/>
    <property type="molecule type" value="Genomic_DNA"/>
</dbReference>
<protein>
    <recommendedName>
        <fullName evidence="4 13">NADH-ubiquinone oxidoreductase chain 1</fullName>
        <ecNumber evidence="13">7.1.1.2</ecNumber>
    </recommendedName>
</protein>
<keyword evidence="8 14" id="KW-1133">Transmembrane helix</keyword>
<evidence type="ECO:0000256" key="14">
    <source>
        <dbReference type="SAM" id="Phobius"/>
    </source>
</evidence>
<comment type="catalytic activity">
    <reaction evidence="13">
        <text>a ubiquinone + NADH + 5 H(+)(in) = a ubiquinol + NAD(+) + 4 H(+)(out)</text>
        <dbReference type="Rhea" id="RHEA:29091"/>
        <dbReference type="Rhea" id="RHEA-COMP:9565"/>
        <dbReference type="Rhea" id="RHEA-COMP:9566"/>
        <dbReference type="ChEBI" id="CHEBI:15378"/>
        <dbReference type="ChEBI" id="CHEBI:16389"/>
        <dbReference type="ChEBI" id="CHEBI:17976"/>
        <dbReference type="ChEBI" id="CHEBI:57540"/>
        <dbReference type="ChEBI" id="CHEBI:57945"/>
        <dbReference type="EC" id="7.1.1.2"/>
    </reaction>
</comment>
<feature type="transmembrane region" description="Helical" evidence="14">
    <location>
        <begin position="70"/>
        <end position="88"/>
    </location>
</feature>
<evidence type="ECO:0000256" key="7">
    <source>
        <dbReference type="ARBA" id="ARBA00022792"/>
    </source>
</evidence>
<geneLocation type="mitochondrion" evidence="15"/>
<dbReference type="GO" id="GO:0003954">
    <property type="term" value="F:NADH dehydrogenase activity"/>
    <property type="evidence" value="ECO:0007669"/>
    <property type="project" value="TreeGrafter"/>
</dbReference>
<dbReference type="PROSITE" id="PS00668">
    <property type="entry name" value="COMPLEX1_ND1_2"/>
    <property type="match status" value="1"/>
</dbReference>
<organism evidence="15">
    <name type="scientific">Eucera floralia</name>
    <dbReference type="NCBI Taxonomy" id="599063"/>
    <lineage>
        <taxon>Eukaryota</taxon>
        <taxon>Metazoa</taxon>
        <taxon>Ecdysozoa</taxon>
        <taxon>Arthropoda</taxon>
        <taxon>Hexapoda</taxon>
        <taxon>Insecta</taxon>
        <taxon>Pterygota</taxon>
        <taxon>Neoptera</taxon>
        <taxon>Endopterygota</taxon>
        <taxon>Hymenoptera</taxon>
        <taxon>Apocrita</taxon>
        <taxon>Aculeata</taxon>
        <taxon>Apoidea</taxon>
        <taxon>Anthophila</taxon>
        <taxon>Apidae</taxon>
        <taxon>Eucera</taxon>
        <taxon>Synhalonia</taxon>
    </lineage>
</organism>
<evidence type="ECO:0000256" key="3">
    <source>
        <dbReference type="ARBA" id="ARBA00010535"/>
    </source>
</evidence>